<sequence>MIRLTGVELRRLTARRITMIGVAGVVLITAFLLFVTWREARPLSEAEQRQSQTQFEMAHRDWVQNHEANEASCRQEYDQMTGSKPPIDEMCSYPEPKASEWGKPQAVFAELIPNILQGASYFLLFAAFLIGASFVAAEFSSGAIGNWLTFEPRRMRVYASKIVAAGLWFVPLGLLITGVLTLGAYLITAQLGSTAGTDWSDVVGSLSRVVTTTAMGAVLGAVVGVLLRHTAAAIGLVMGYIVLVEGVFGSFLQQAQPWLLVRNFDAFVLHDTKYFLNKCSTDASGNYNCETIEKTLTFEHGAWYLGILTLLAVVVAGAIFQRRDVN</sequence>
<keyword evidence="1" id="KW-1133">Transmembrane helix</keyword>
<evidence type="ECO:0000313" key="2">
    <source>
        <dbReference type="EMBL" id="TDC24930.1"/>
    </source>
</evidence>
<name>A0A4R4PRH8_9ACTN</name>
<feature type="transmembrane region" description="Helical" evidence="1">
    <location>
        <begin position="206"/>
        <end position="227"/>
    </location>
</feature>
<feature type="transmembrane region" description="Helical" evidence="1">
    <location>
        <begin position="121"/>
        <end position="150"/>
    </location>
</feature>
<organism evidence="2 3">
    <name type="scientific">Kribbella albertanoniae</name>
    <dbReference type="NCBI Taxonomy" id="1266829"/>
    <lineage>
        <taxon>Bacteria</taxon>
        <taxon>Bacillati</taxon>
        <taxon>Actinomycetota</taxon>
        <taxon>Actinomycetes</taxon>
        <taxon>Propionibacteriales</taxon>
        <taxon>Kribbellaceae</taxon>
        <taxon>Kribbella</taxon>
    </lineage>
</organism>
<dbReference type="Proteomes" id="UP000295075">
    <property type="component" value="Unassembled WGS sequence"/>
</dbReference>
<evidence type="ECO:0000313" key="3">
    <source>
        <dbReference type="Proteomes" id="UP000295075"/>
    </source>
</evidence>
<dbReference type="RefSeq" id="WP_132410559.1">
    <property type="nucleotide sequence ID" value="NZ_SMKA01000131.1"/>
</dbReference>
<dbReference type="PANTHER" id="PTHR37305:SF1">
    <property type="entry name" value="MEMBRANE PROTEIN"/>
    <property type="match status" value="1"/>
</dbReference>
<dbReference type="EMBL" id="SMKA01000131">
    <property type="protein sequence ID" value="TDC24930.1"/>
    <property type="molecule type" value="Genomic_DNA"/>
</dbReference>
<proteinExistence type="predicted"/>
<keyword evidence="3" id="KW-1185">Reference proteome</keyword>
<feature type="transmembrane region" description="Helical" evidence="1">
    <location>
        <begin position="162"/>
        <end position="186"/>
    </location>
</feature>
<feature type="transmembrane region" description="Helical" evidence="1">
    <location>
        <begin position="20"/>
        <end position="37"/>
    </location>
</feature>
<dbReference type="AlphaFoldDB" id="A0A4R4PRH8"/>
<feature type="transmembrane region" description="Helical" evidence="1">
    <location>
        <begin position="234"/>
        <end position="252"/>
    </location>
</feature>
<evidence type="ECO:0000256" key="1">
    <source>
        <dbReference type="SAM" id="Phobius"/>
    </source>
</evidence>
<protein>
    <submittedName>
        <fullName evidence="2">ABC transporter permease</fullName>
    </submittedName>
</protein>
<comment type="caution">
    <text evidence="2">The sequence shown here is derived from an EMBL/GenBank/DDBJ whole genome shotgun (WGS) entry which is preliminary data.</text>
</comment>
<dbReference type="PANTHER" id="PTHR37305">
    <property type="entry name" value="INTEGRAL MEMBRANE PROTEIN-RELATED"/>
    <property type="match status" value="1"/>
</dbReference>
<dbReference type="OrthoDB" id="3819831at2"/>
<gene>
    <name evidence="2" type="ORF">E1261_25130</name>
</gene>
<reference evidence="2 3" key="1">
    <citation type="submission" date="2019-03" db="EMBL/GenBank/DDBJ databases">
        <title>Draft genome sequences of novel Actinobacteria.</title>
        <authorList>
            <person name="Sahin N."/>
            <person name="Ay H."/>
            <person name="Saygin H."/>
        </authorList>
    </citation>
    <scope>NUCLEOTIDE SEQUENCE [LARGE SCALE GENOMIC DNA]</scope>
    <source>
        <strain evidence="2 3">JCM 30547</strain>
    </source>
</reference>
<accession>A0A4R4PRH8</accession>
<keyword evidence="1" id="KW-0812">Transmembrane</keyword>
<keyword evidence="1" id="KW-0472">Membrane</keyword>
<feature type="transmembrane region" description="Helical" evidence="1">
    <location>
        <begin position="301"/>
        <end position="320"/>
    </location>
</feature>